<dbReference type="GO" id="GO:0039615">
    <property type="term" value="C:T=1 icosahedral viral capsid"/>
    <property type="evidence" value="ECO:0007669"/>
    <property type="project" value="UniProtKB-UniRule"/>
</dbReference>
<dbReference type="EMBL" id="MH649114">
    <property type="protein sequence ID" value="AXQ66214.1"/>
    <property type="molecule type" value="Genomic_DNA"/>
</dbReference>
<dbReference type="Pfam" id="PF02956">
    <property type="entry name" value="TT_ORF1"/>
    <property type="match status" value="1"/>
</dbReference>
<keyword evidence="4 6" id="KW-0167">Capsid protein</keyword>
<dbReference type="RefSeq" id="YP_010790227.1">
    <property type="nucleotide sequence ID" value="NC_075371.1"/>
</dbReference>
<sequence length="643" mass="76624">MPPYNYRYRWRRRPPWRRRYRWFQRRRPRRTLQRFYRRRYWVRRKKLSKNYKKKLNFIKIKQFQPQKIVKCSIKGDICLFWCGKGRVPHNFSMWSESIVPYQEPGGGAWSMIVFSLKALYEEYVRYRAWFTKSNEGLPLVRLLGGTMKFYRTDFVDYVVTWQLCPPFSATRDMFLNSHPSRLLMNKNKIIVTSKWKARHKKPYKKKYFRPPSLYSNKWYFQKDICQNAFLLITTAACSLDQMYLPEDSISNNITLYSLNTDFFQNPNFVTENITGYSPKLELYLYGTGNGPIQSRNPKWKELILLANTTTWTDGVTTTSTNEMLKKKNWGNPFTHLHAHPDTRLYYGKLPEQSQVFTQDATVTQLHELYFQCRYNPLADKGIGNTVYFKSTSISNGTISTLPTKEDIIITDYPLWLIFWGWTDYQKKLAVINQINLNYYFVVVSPYIQPKRPTYLFLDWYFVSPKATGQTPQELSHWHPRYEMQTEVENTFAVSGPAAPKINRSQSIQAQSNYNFRFKWGGCPAPMETITDPCKQDTFPIPNKELGTYEIQNPETPPESYLYFWDQRRHQLTSTATKRLKKDSIFTPFISETPALDIQLQPQESEEETENLQHQLLRLKHKRRKLRHKLQQLMPKKLKLYNTI</sequence>
<reference evidence="7 8" key="1">
    <citation type="submission" date="2018-07" db="EMBL/GenBank/DDBJ databases">
        <title>Uncovering a Universe of Circular DNA Viruses in Animal Metagenomes.</title>
        <authorList>
            <person name="Tisza M."/>
            <person name="Buck C."/>
            <person name="Pastrana D."/>
            <person name="Welch N."/>
            <person name="Peretti A."/>
        </authorList>
    </citation>
    <scope>NUCLEOTIDE SEQUENCE [LARGE SCALE GENOMIC DNA]</scope>
    <source>
        <strain evidence="7">Ctbf050</strain>
    </source>
</reference>
<keyword evidence="8" id="KW-1185">Reference proteome</keyword>
<organism evidence="7 8">
    <name type="scientific">Anelloviridae sp</name>
    <dbReference type="NCBI Taxonomy" id="2055263"/>
    <lineage>
        <taxon>Viruses</taxon>
        <taxon>Monodnaviria</taxon>
        <taxon>Shotokuvirae</taxon>
        <taxon>Commensaviricota</taxon>
        <taxon>Cardeaviricetes</taxon>
        <taxon>Sanitavirales</taxon>
        <taxon>Anelloviridae</taxon>
    </lineage>
</organism>
<dbReference type="InterPro" id="IPR004219">
    <property type="entry name" value="TTvirus_Unk"/>
</dbReference>
<comment type="similarity">
    <text evidence="2 6">Belongs to the anelloviridae capsid protein family.</text>
</comment>
<keyword evidence="3 6" id="KW-1140">T=1 icosahedral capsid protein</keyword>
<evidence type="ECO:0000313" key="8">
    <source>
        <dbReference type="Proteomes" id="UP000289139"/>
    </source>
</evidence>
<evidence type="ECO:0000256" key="4">
    <source>
        <dbReference type="ARBA" id="ARBA00022561"/>
    </source>
</evidence>
<comment type="function">
    <text evidence="6">Self-assembles to form an icosahedral capsid.</text>
</comment>
<accession>A0A385E386</accession>
<evidence type="ECO:0000256" key="6">
    <source>
        <dbReference type="RuleBase" id="RU361230"/>
    </source>
</evidence>
<name>A0A385E386_9VIRU</name>
<keyword evidence="5 6" id="KW-0946">Virion</keyword>
<evidence type="ECO:0000256" key="1">
    <source>
        <dbReference type="ARBA" id="ARBA00004328"/>
    </source>
</evidence>
<evidence type="ECO:0000256" key="2">
    <source>
        <dbReference type="ARBA" id="ARBA00006131"/>
    </source>
</evidence>
<comment type="subcellular location">
    <subcellularLocation>
        <location evidence="1 6">Virion</location>
    </subcellularLocation>
</comment>
<protein>
    <recommendedName>
        <fullName evidence="6">Capsid protein</fullName>
    </recommendedName>
</protein>
<dbReference type="GeneID" id="80527542"/>
<proteinExistence type="inferred from homology"/>
<dbReference type="Proteomes" id="UP000289139">
    <property type="component" value="Segment"/>
</dbReference>
<evidence type="ECO:0000256" key="3">
    <source>
        <dbReference type="ARBA" id="ARBA00022431"/>
    </source>
</evidence>
<evidence type="ECO:0000313" key="7">
    <source>
        <dbReference type="EMBL" id="AXQ66214.1"/>
    </source>
</evidence>
<evidence type="ECO:0000256" key="5">
    <source>
        <dbReference type="ARBA" id="ARBA00022844"/>
    </source>
</evidence>
<dbReference type="KEGG" id="vg:80527542"/>